<evidence type="ECO:0000256" key="5">
    <source>
        <dbReference type="HAMAP-Rule" id="MF_00182"/>
    </source>
</evidence>
<evidence type="ECO:0000313" key="9">
    <source>
        <dbReference type="Proteomes" id="UP000033616"/>
    </source>
</evidence>
<dbReference type="InterPro" id="IPR005793">
    <property type="entry name" value="Formyl_trans_C"/>
</dbReference>
<dbReference type="PANTHER" id="PTHR11138:SF5">
    <property type="entry name" value="METHIONYL-TRNA FORMYLTRANSFERASE, MITOCHONDRIAL"/>
    <property type="match status" value="1"/>
</dbReference>
<dbReference type="HAMAP" id="MF_00182">
    <property type="entry name" value="Formyl_trans"/>
    <property type="match status" value="1"/>
</dbReference>
<reference evidence="8 9" key="1">
    <citation type="submission" date="2015-02" db="EMBL/GenBank/DDBJ databases">
        <title>Genome Sequencing of Rickettsiales.</title>
        <authorList>
            <person name="Daugherty S.C."/>
            <person name="Su Q."/>
            <person name="Abolude K."/>
            <person name="Beier-Sexton M."/>
            <person name="Carlyon J.A."/>
            <person name="Carter R."/>
            <person name="Day N.P."/>
            <person name="Dumler S.J."/>
            <person name="Dyachenko V."/>
            <person name="Godinez A."/>
            <person name="Kurtti T.J."/>
            <person name="Lichay M."/>
            <person name="Mullins K.E."/>
            <person name="Ott S."/>
            <person name="Pappas-Brown V."/>
            <person name="Paris D.H."/>
            <person name="Patel P."/>
            <person name="Richards A.L."/>
            <person name="Sadzewicz L."/>
            <person name="Sears K."/>
            <person name="Seidman D."/>
            <person name="Sengamalay N."/>
            <person name="Stenos J."/>
            <person name="Tallon L.J."/>
            <person name="Vincent G."/>
            <person name="Fraser C.M."/>
            <person name="Munderloh U."/>
            <person name="Dunning-Hotopp J.C."/>
        </authorList>
    </citation>
    <scope>NUCLEOTIDE SEQUENCE [LARGE SCALE GENOMIC DNA]</scope>
    <source>
        <strain evidence="8 9">Fuller</strain>
    </source>
</reference>
<feature type="binding site" evidence="5">
    <location>
        <begin position="109"/>
        <end position="112"/>
    </location>
    <ligand>
        <name>(6S)-5,6,7,8-tetrahydrofolate</name>
        <dbReference type="ChEBI" id="CHEBI:57453"/>
    </ligand>
</feature>
<sequence length="306" mass="34263">MKIIFMGSSEFAIPSLKSIASSHHEVVAVFTRKPKKRGRNLNIHKSPIHELADILSIPVYTPDSLKNNDIQNLIENLEADIIVVAAYGLIIPSSILKMKQYGCINIHPSMLPKCRGAAPIQHTIINGEKETAVCIIQMDQGIDTGDIILYQKFPLAEDICFSELHDQCAKVGAKLIVEVLNNINSLQHIPQSLDGISYANKLSKLESKINWYESAYTIDCKIRGMNPWPGTFFTHNNNSIKVLKAKIINDNHTLRPGTVKIVNNNKLLISCKENFLELLLLQLPGRKVLNHVQFLCGYHILPDTIL</sequence>
<evidence type="ECO:0000256" key="4">
    <source>
        <dbReference type="ARBA" id="ARBA00022917"/>
    </source>
</evidence>
<dbReference type="Pfam" id="PF02911">
    <property type="entry name" value="Formyl_trans_C"/>
    <property type="match status" value="1"/>
</dbReference>
<dbReference type="InterPro" id="IPR011034">
    <property type="entry name" value="Formyl_transferase-like_C_sf"/>
</dbReference>
<dbReference type="GO" id="GO:0005829">
    <property type="term" value="C:cytosol"/>
    <property type="evidence" value="ECO:0007669"/>
    <property type="project" value="TreeGrafter"/>
</dbReference>
<dbReference type="InterPro" id="IPR005794">
    <property type="entry name" value="Fmt"/>
</dbReference>
<dbReference type="PANTHER" id="PTHR11138">
    <property type="entry name" value="METHIONYL-TRNA FORMYLTRANSFERASE"/>
    <property type="match status" value="1"/>
</dbReference>
<evidence type="ECO:0000256" key="1">
    <source>
        <dbReference type="ARBA" id="ARBA00010699"/>
    </source>
</evidence>
<dbReference type="OrthoDB" id="9802815at2"/>
<dbReference type="CDD" id="cd08646">
    <property type="entry name" value="FMT_core_Met-tRNA-FMT_N"/>
    <property type="match status" value="1"/>
</dbReference>
<dbReference type="EMBL" id="LANP01000012">
    <property type="protein sequence ID" value="KJV56190.1"/>
    <property type="molecule type" value="Genomic_DNA"/>
</dbReference>
<comment type="similarity">
    <text evidence="1 5">Belongs to the Fmt family.</text>
</comment>
<comment type="caution">
    <text evidence="8">The sequence shown here is derived from an EMBL/GenBank/DDBJ whole genome shotgun (WGS) entry which is preliminary data.</text>
</comment>
<dbReference type="RefSeq" id="WP_045797256.1">
    <property type="nucleotide sequence ID" value="NZ_LANP01000012.1"/>
</dbReference>
<dbReference type="GO" id="GO:0004479">
    <property type="term" value="F:methionyl-tRNA formyltransferase activity"/>
    <property type="evidence" value="ECO:0007669"/>
    <property type="project" value="UniProtKB-UniRule"/>
</dbReference>
<evidence type="ECO:0000256" key="2">
    <source>
        <dbReference type="ARBA" id="ARBA00012261"/>
    </source>
</evidence>
<dbReference type="PATRIC" id="fig|1359168.3.peg.164"/>
<keyword evidence="4 5" id="KW-0648">Protein biosynthesis</keyword>
<accession>A0A0F3MKC8</accession>
<comment type="catalytic activity">
    <reaction evidence="5">
        <text>L-methionyl-tRNA(fMet) + (6R)-10-formyltetrahydrofolate = N-formyl-L-methionyl-tRNA(fMet) + (6S)-5,6,7,8-tetrahydrofolate + H(+)</text>
        <dbReference type="Rhea" id="RHEA:24380"/>
        <dbReference type="Rhea" id="RHEA-COMP:9952"/>
        <dbReference type="Rhea" id="RHEA-COMP:9953"/>
        <dbReference type="ChEBI" id="CHEBI:15378"/>
        <dbReference type="ChEBI" id="CHEBI:57453"/>
        <dbReference type="ChEBI" id="CHEBI:78530"/>
        <dbReference type="ChEBI" id="CHEBI:78844"/>
        <dbReference type="ChEBI" id="CHEBI:195366"/>
        <dbReference type="EC" id="2.1.2.9"/>
    </reaction>
</comment>
<dbReference type="Gene3D" id="3.40.50.12230">
    <property type="match status" value="1"/>
</dbReference>
<dbReference type="InterPro" id="IPR002376">
    <property type="entry name" value="Formyl_transf_N"/>
</dbReference>
<dbReference type="InterPro" id="IPR036477">
    <property type="entry name" value="Formyl_transf_N_sf"/>
</dbReference>
<evidence type="ECO:0000259" key="7">
    <source>
        <dbReference type="Pfam" id="PF02911"/>
    </source>
</evidence>
<feature type="domain" description="Formyl transferase C-terminal" evidence="7">
    <location>
        <begin position="201"/>
        <end position="298"/>
    </location>
</feature>
<dbReference type="EC" id="2.1.2.9" evidence="2 5"/>
<evidence type="ECO:0000256" key="3">
    <source>
        <dbReference type="ARBA" id="ARBA00022679"/>
    </source>
</evidence>
<dbReference type="SUPFAM" id="SSF53328">
    <property type="entry name" value="Formyltransferase"/>
    <property type="match status" value="1"/>
</dbReference>
<keyword evidence="3 5" id="KW-0808">Transferase</keyword>
<dbReference type="AlphaFoldDB" id="A0A0F3MKC8"/>
<dbReference type="InterPro" id="IPR041711">
    <property type="entry name" value="Met-tRNA-FMT_N"/>
</dbReference>
<comment type="function">
    <text evidence="5">Attaches a formyl group to the free amino group of methionyl-tRNA(fMet). The formyl group appears to play a dual role in the initiator identity of N-formylmethionyl-tRNA by promoting its recognition by IF2 and preventing the misappropriation of this tRNA by the elongation apparatus.</text>
</comment>
<evidence type="ECO:0000313" key="8">
    <source>
        <dbReference type="EMBL" id="KJV56190.1"/>
    </source>
</evidence>
<dbReference type="InterPro" id="IPR044135">
    <property type="entry name" value="Met-tRNA-FMT_C"/>
</dbReference>
<organism evidence="8 9">
    <name type="scientific">Orientia chuto str. Dubai</name>
    <dbReference type="NCBI Taxonomy" id="1359168"/>
    <lineage>
        <taxon>Bacteria</taxon>
        <taxon>Pseudomonadati</taxon>
        <taxon>Pseudomonadota</taxon>
        <taxon>Alphaproteobacteria</taxon>
        <taxon>Rickettsiales</taxon>
        <taxon>Rickettsiaceae</taxon>
        <taxon>Rickettsieae</taxon>
        <taxon>Orientia</taxon>
    </lineage>
</organism>
<dbReference type="SUPFAM" id="SSF50486">
    <property type="entry name" value="FMT C-terminal domain-like"/>
    <property type="match status" value="1"/>
</dbReference>
<evidence type="ECO:0000259" key="6">
    <source>
        <dbReference type="Pfam" id="PF00551"/>
    </source>
</evidence>
<dbReference type="Pfam" id="PF00551">
    <property type="entry name" value="Formyl_trans_N"/>
    <property type="match status" value="1"/>
</dbReference>
<dbReference type="STRING" id="1359168.OCHUTO_0570"/>
<dbReference type="Proteomes" id="UP000033616">
    <property type="component" value="Unassembled WGS sequence"/>
</dbReference>
<dbReference type="NCBIfam" id="TIGR00460">
    <property type="entry name" value="fmt"/>
    <property type="match status" value="1"/>
</dbReference>
<keyword evidence="9" id="KW-1185">Reference proteome</keyword>
<feature type="domain" description="Formyl transferase N-terminal" evidence="6">
    <location>
        <begin position="1"/>
        <end position="180"/>
    </location>
</feature>
<name>A0A0F3MKC8_9RICK</name>
<gene>
    <name evidence="5 8" type="primary">fmt</name>
    <name evidence="8" type="ORF">OCHUTO_0570</name>
</gene>
<proteinExistence type="inferred from homology"/>
<protein>
    <recommendedName>
        <fullName evidence="2 5">Methionyl-tRNA formyltransferase</fullName>
        <ecNumber evidence="2 5">2.1.2.9</ecNumber>
    </recommendedName>
</protein>
<dbReference type="CDD" id="cd08704">
    <property type="entry name" value="Met_tRNA_FMT_C"/>
    <property type="match status" value="1"/>
</dbReference>